<dbReference type="eggNOG" id="COG0586">
    <property type="taxonomic scope" value="Bacteria"/>
</dbReference>
<keyword evidence="6 7" id="KW-0472">Membrane</keyword>
<dbReference type="EMBL" id="JMPJ01000058">
    <property type="protein sequence ID" value="KFC80192.1"/>
    <property type="molecule type" value="Genomic_DNA"/>
</dbReference>
<dbReference type="AlphaFoldDB" id="A0A085G8Z7"/>
<evidence type="ECO:0000259" key="8">
    <source>
        <dbReference type="Pfam" id="PF09335"/>
    </source>
</evidence>
<evidence type="ECO:0000256" key="1">
    <source>
        <dbReference type="ARBA" id="ARBA00004651"/>
    </source>
</evidence>
<reference evidence="9 10" key="1">
    <citation type="submission" date="2014-05" db="EMBL/GenBank/DDBJ databases">
        <title>ATOL: Assembling a taxonomically balanced genome-scale reconstruction of the evolutionary history of the Enterobacteriaceae.</title>
        <authorList>
            <person name="Plunkett G.III."/>
            <person name="Neeno-Eckwall E.C."/>
            <person name="Glasner J.D."/>
            <person name="Perna N.T."/>
        </authorList>
    </citation>
    <scope>NUCLEOTIDE SEQUENCE [LARGE SCALE GENOMIC DNA]</scope>
    <source>
        <strain evidence="9 10">ATCC 33852</strain>
    </source>
</reference>
<dbReference type="GeneID" id="78380771"/>
<sequence>MDFIHLVIDFILHIDVHLAELVAQYGVWVYGILFLILFCETGLVVTPFLPGDSLLFVAGALAALPGNDLNVHLMVFLMVVAAILGDAINYTIGRLFGERLFSNPNSKIFRRSYLDQTHKFYEKHGGKTIILARFVPIVRTFAPFVAGMGRMSYRHFAAYNVIGALVWVLLFTYAGYLFGNVPVVQENLKLLIVAIIVLSILPGVIEIWRHKRAAAKEKRQQG</sequence>
<evidence type="ECO:0000256" key="3">
    <source>
        <dbReference type="ARBA" id="ARBA00022475"/>
    </source>
</evidence>
<dbReference type="InterPro" id="IPR032818">
    <property type="entry name" value="DedA-like"/>
</dbReference>
<organism evidence="9 10">
    <name type="scientific">Ewingella americana (strain ATCC 33852 / DSM 4580 / CCUG 14506 / JCM 5911 / LMG 7869 / NCTC 12157 / CDC 1468-78)</name>
    <dbReference type="NCBI Taxonomy" id="910964"/>
    <lineage>
        <taxon>Bacteria</taxon>
        <taxon>Pseudomonadati</taxon>
        <taxon>Pseudomonadota</taxon>
        <taxon>Gammaproteobacteria</taxon>
        <taxon>Enterobacterales</taxon>
        <taxon>Yersiniaceae</taxon>
        <taxon>Ewingella</taxon>
    </lineage>
</organism>
<comment type="caution">
    <text evidence="9">The sequence shown here is derived from an EMBL/GenBank/DDBJ whole genome shotgun (WGS) entry which is preliminary data.</text>
</comment>
<dbReference type="Proteomes" id="UP000028640">
    <property type="component" value="Unassembled WGS sequence"/>
</dbReference>
<proteinExistence type="inferred from homology"/>
<gene>
    <name evidence="9" type="ORF">GEAM_2436</name>
</gene>
<evidence type="ECO:0000256" key="5">
    <source>
        <dbReference type="ARBA" id="ARBA00022989"/>
    </source>
</evidence>
<feature type="transmembrane region" description="Helical" evidence="7">
    <location>
        <begin position="27"/>
        <end position="49"/>
    </location>
</feature>
<comment type="similarity">
    <text evidence="2 7">Belongs to the DedA family.</text>
</comment>
<dbReference type="STRING" id="910964.GEAM_2436"/>
<dbReference type="InterPro" id="IPR032816">
    <property type="entry name" value="VTT_dom"/>
</dbReference>
<name>A0A085G8Z7_EWIA3</name>
<feature type="transmembrane region" description="Helical" evidence="7">
    <location>
        <begin position="190"/>
        <end position="208"/>
    </location>
</feature>
<evidence type="ECO:0000256" key="2">
    <source>
        <dbReference type="ARBA" id="ARBA00010792"/>
    </source>
</evidence>
<dbReference type="NCBIfam" id="NF008102">
    <property type="entry name" value="PRK10847.1"/>
    <property type="match status" value="1"/>
</dbReference>
<evidence type="ECO:0000313" key="9">
    <source>
        <dbReference type="EMBL" id="KFC80192.1"/>
    </source>
</evidence>
<evidence type="ECO:0000256" key="4">
    <source>
        <dbReference type="ARBA" id="ARBA00022692"/>
    </source>
</evidence>
<dbReference type="InterPro" id="IPR058127">
    <property type="entry name" value="DedA"/>
</dbReference>
<dbReference type="RefSeq" id="WP_034791829.1">
    <property type="nucleotide sequence ID" value="NZ_JMPJ01000058.1"/>
</dbReference>
<evidence type="ECO:0000256" key="7">
    <source>
        <dbReference type="RuleBase" id="RU367016"/>
    </source>
</evidence>
<keyword evidence="3 7" id="KW-1003">Cell membrane</keyword>
<accession>A0A085G8Z7</accession>
<dbReference type="GO" id="GO:0005886">
    <property type="term" value="C:plasma membrane"/>
    <property type="evidence" value="ECO:0007669"/>
    <property type="project" value="UniProtKB-SubCell"/>
</dbReference>
<evidence type="ECO:0000313" key="10">
    <source>
        <dbReference type="Proteomes" id="UP000028640"/>
    </source>
</evidence>
<dbReference type="OrthoDB" id="9813426at2"/>
<feature type="transmembrane region" description="Helical" evidence="7">
    <location>
        <begin position="156"/>
        <end position="178"/>
    </location>
</feature>
<evidence type="ECO:0000256" key="6">
    <source>
        <dbReference type="ARBA" id="ARBA00023136"/>
    </source>
</evidence>
<feature type="transmembrane region" description="Helical" evidence="7">
    <location>
        <begin position="69"/>
        <end position="92"/>
    </location>
</feature>
<feature type="domain" description="VTT" evidence="8">
    <location>
        <begin position="49"/>
        <end position="176"/>
    </location>
</feature>
<protein>
    <submittedName>
        <fullName evidence="9">DedA family protein</fullName>
    </submittedName>
</protein>
<dbReference type="Pfam" id="PF09335">
    <property type="entry name" value="VTT_dom"/>
    <property type="match status" value="1"/>
</dbReference>
<dbReference type="PANTHER" id="PTHR30353">
    <property type="entry name" value="INNER MEMBRANE PROTEIN DEDA-RELATED"/>
    <property type="match status" value="1"/>
</dbReference>
<dbReference type="PANTHER" id="PTHR30353:SF0">
    <property type="entry name" value="TRANSMEMBRANE PROTEIN"/>
    <property type="match status" value="1"/>
</dbReference>
<comment type="subcellular location">
    <subcellularLocation>
        <location evidence="1 7">Cell membrane</location>
        <topology evidence="1 7">Multi-pass membrane protein</topology>
    </subcellularLocation>
</comment>
<keyword evidence="5 7" id="KW-1133">Transmembrane helix</keyword>
<keyword evidence="4 7" id="KW-0812">Transmembrane</keyword>
<keyword evidence="10" id="KW-1185">Reference proteome</keyword>